<organism evidence="2 3">
    <name type="scientific">Cimex lectularius</name>
    <name type="common">Bed bug</name>
    <name type="synonym">Acanthia lectularia</name>
    <dbReference type="NCBI Taxonomy" id="79782"/>
    <lineage>
        <taxon>Eukaryota</taxon>
        <taxon>Metazoa</taxon>
        <taxon>Ecdysozoa</taxon>
        <taxon>Arthropoda</taxon>
        <taxon>Hexapoda</taxon>
        <taxon>Insecta</taxon>
        <taxon>Pterygota</taxon>
        <taxon>Neoptera</taxon>
        <taxon>Paraneoptera</taxon>
        <taxon>Hemiptera</taxon>
        <taxon>Heteroptera</taxon>
        <taxon>Panheteroptera</taxon>
        <taxon>Cimicomorpha</taxon>
        <taxon>Cimicidae</taxon>
        <taxon>Cimex</taxon>
    </lineage>
</organism>
<protein>
    <submittedName>
        <fullName evidence="2">Uncharacterized protein</fullName>
    </submittedName>
</protein>
<feature type="compositionally biased region" description="Basic and acidic residues" evidence="1">
    <location>
        <begin position="319"/>
        <end position="353"/>
    </location>
</feature>
<feature type="compositionally biased region" description="Basic and acidic residues" evidence="1">
    <location>
        <begin position="238"/>
        <end position="311"/>
    </location>
</feature>
<proteinExistence type="predicted"/>
<dbReference type="GeneID" id="106667775"/>
<dbReference type="EnsemblMetazoa" id="XM_014395948.2">
    <property type="protein sequence ID" value="XP_014251434.2"/>
    <property type="gene ID" value="LOC106667775"/>
</dbReference>
<feature type="region of interest" description="Disordered" evidence="1">
    <location>
        <begin position="120"/>
        <end position="371"/>
    </location>
</feature>
<dbReference type="RefSeq" id="XP_014251434.2">
    <property type="nucleotide sequence ID" value="XM_014395948.2"/>
</dbReference>
<evidence type="ECO:0000256" key="1">
    <source>
        <dbReference type="SAM" id="MobiDB-lite"/>
    </source>
</evidence>
<feature type="compositionally biased region" description="Basic and acidic residues" evidence="1">
    <location>
        <begin position="400"/>
        <end position="412"/>
    </location>
</feature>
<name>A0A8I6RTZ0_CIMLE</name>
<reference evidence="2" key="1">
    <citation type="submission" date="2022-01" db="UniProtKB">
        <authorList>
            <consortium name="EnsemblMetazoa"/>
        </authorList>
    </citation>
    <scope>IDENTIFICATION</scope>
</reference>
<feature type="compositionally biased region" description="Basic and acidic residues" evidence="1">
    <location>
        <begin position="178"/>
        <end position="221"/>
    </location>
</feature>
<evidence type="ECO:0000313" key="3">
    <source>
        <dbReference type="Proteomes" id="UP000494040"/>
    </source>
</evidence>
<dbReference type="KEGG" id="clec:106667775"/>
<sequence length="412" mass="49035">MLNYQLVTLYIRKGLFIQQHSSLLRSRTMFEVVLTLVLLSPTIAIEKDKAFASIERDEFLASKIAEIIASRQKIPPLKNPLLTPFFGRRDYPILIPLNVLEGDDVMSRFFFCHKKRKNSHTGEVAPTKKPQYSEDDHDTEHNEPGYVDIDDHPTTHKPYYEHHTTHSEPYEHPTTYKPHYEHPTTHSEHYEHPTTHSEYYEHPTTHKPYYEHPTTHSEHYEQPTTHKPYYEHSTTNSEHYEHPTTHKPYYEHPTTHSEHYEHPTTYKPHYEHPTTHSEHYEHPTTYKPHYEHPTTHSEHYEHPTTHSEYYEHPITSSQHNEHSTTESENYEHHPTYKPHYEHPTTNDEHDEHPTTINTNYSTKPTQKPVVKKPSRPFWWSIFTTPKPQVLRTSKRASTKPVREPEETKTTKD</sequence>
<dbReference type="Proteomes" id="UP000494040">
    <property type="component" value="Unassembled WGS sequence"/>
</dbReference>
<evidence type="ECO:0000313" key="2">
    <source>
        <dbReference type="EnsemblMetazoa" id="XP_014251434.2"/>
    </source>
</evidence>
<dbReference type="AlphaFoldDB" id="A0A8I6RTZ0"/>
<accession>A0A8I6RTZ0</accession>
<feature type="region of interest" description="Disordered" evidence="1">
    <location>
        <begin position="389"/>
        <end position="412"/>
    </location>
</feature>
<keyword evidence="3" id="KW-1185">Reference proteome</keyword>
<feature type="compositionally biased region" description="Basic and acidic residues" evidence="1">
    <location>
        <begin position="131"/>
        <end position="171"/>
    </location>
</feature>